<sequence length="434" mass="49354">MTYPIWDLWDGTGRLRELRSLRQSQYLDSDRLRQLQLERLRAIVSYAHRNCRFYRERWAKVPRLDRLDDLRQIPIVEKADVGAHVDDLISSEFKSESLVAAKTGGSTGVALRVYFDEPTQKARNAAAMRTDGWAGWRPGSMIAGLWGTPPVPVTLKEKIRNTFHDRLIFLDTMRLDEASMTQFAATMRRLEPEMLFGHAHSLFIFAQFLQQRGIPVPRVDGIISTSMMLIDSERKVIESVFGSPVTNRYGCEEVGLIGSECEVHRGMHLNSEHVFVEFIREDGEPAQPGEEGRIVVTDLMNRGMPLIRYAVGDMGVPSARRCECGRGLPLMERLTGRTADFLKRRDGSRVAGISLVEKTLTAIPGLGQLQIVQEKLDEFVLNLVPSPEYTEHAGRELEGVLRTEFGEDVRIHLNKVERLTQERNAKYRFSICKV</sequence>
<organism evidence="1 2">
    <name type="scientific">Povalibacter uvarum</name>
    <dbReference type="NCBI Taxonomy" id="732238"/>
    <lineage>
        <taxon>Bacteria</taxon>
        <taxon>Pseudomonadati</taxon>
        <taxon>Pseudomonadota</taxon>
        <taxon>Gammaproteobacteria</taxon>
        <taxon>Steroidobacterales</taxon>
        <taxon>Steroidobacteraceae</taxon>
        <taxon>Povalibacter</taxon>
    </lineage>
</organism>
<dbReference type="PANTHER" id="PTHR36932:SF1">
    <property type="entry name" value="CAPSULAR POLYSACCHARIDE BIOSYNTHESIS PROTEIN"/>
    <property type="match status" value="1"/>
</dbReference>
<evidence type="ECO:0000313" key="2">
    <source>
        <dbReference type="Proteomes" id="UP000588068"/>
    </source>
</evidence>
<dbReference type="RefSeq" id="WP_184329431.1">
    <property type="nucleotide sequence ID" value="NZ_JACHHZ010000001.1"/>
</dbReference>
<protein>
    <submittedName>
        <fullName evidence="1">Phenylacetate-CoA ligase</fullName>
        <ecNumber evidence="1">6.2.1.30</ecNumber>
    </submittedName>
</protein>
<accession>A0A841HHE7</accession>
<dbReference type="EMBL" id="JACHHZ010000001">
    <property type="protein sequence ID" value="MBB6091642.1"/>
    <property type="molecule type" value="Genomic_DNA"/>
</dbReference>
<dbReference type="Gene3D" id="3.40.50.12780">
    <property type="entry name" value="N-terminal domain of ligase-like"/>
    <property type="match status" value="1"/>
</dbReference>
<gene>
    <name evidence="1" type="ORF">HNQ60_000488</name>
</gene>
<dbReference type="SUPFAM" id="SSF56801">
    <property type="entry name" value="Acetyl-CoA synthetase-like"/>
    <property type="match status" value="1"/>
</dbReference>
<reference evidence="1 2" key="1">
    <citation type="submission" date="2020-08" db="EMBL/GenBank/DDBJ databases">
        <title>Genomic Encyclopedia of Type Strains, Phase IV (KMG-IV): sequencing the most valuable type-strain genomes for metagenomic binning, comparative biology and taxonomic classification.</title>
        <authorList>
            <person name="Goeker M."/>
        </authorList>
    </citation>
    <scope>NUCLEOTIDE SEQUENCE [LARGE SCALE GENOMIC DNA]</scope>
    <source>
        <strain evidence="1 2">DSM 26723</strain>
    </source>
</reference>
<keyword evidence="1" id="KW-0436">Ligase</keyword>
<dbReference type="GO" id="GO:0047475">
    <property type="term" value="F:phenylacetate-CoA ligase activity"/>
    <property type="evidence" value="ECO:0007669"/>
    <property type="project" value="UniProtKB-EC"/>
</dbReference>
<dbReference type="InterPro" id="IPR042099">
    <property type="entry name" value="ANL_N_sf"/>
</dbReference>
<keyword evidence="2" id="KW-1185">Reference proteome</keyword>
<evidence type="ECO:0000313" key="1">
    <source>
        <dbReference type="EMBL" id="MBB6091642.1"/>
    </source>
</evidence>
<dbReference type="InterPro" id="IPR053158">
    <property type="entry name" value="CapK_Type1_Caps_Biosynth"/>
</dbReference>
<proteinExistence type="predicted"/>
<comment type="caution">
    <text evidence="1">The sequence shown here is derived from an EMBL/GenBank/DDBJ whole genome shotgun (WGS) entry which is preliminary data.</text>
</comment>
<dbReference type="EC" id="6.2.1.30" evidence="1"/>
<dbReference type="Proteomes" id="UP000588068">
    <property type="component" value="Unassembled WGS sequence"/>
</dbReference>
<name>A0A841HHE7_9GAMM</name>
<dbReference type="PANTHER" id="PTHR36932">
    <property type="entry name" value="CAPSULAR POLYSACCHARIDE BIOSYNTHESIS PROTEIN"/>
    <property type="match status" value="1"/>
</dbReference>
<dbReference type="AlphaFoldDB" id="A0A841HHE7"/>